<dbReference type="Gene3D" id="3.30.360.10">
    <property type="entry name" value="Dihydrodipicolinate Reductase, domain 2"/>
    <property type="match status" value="1"/>
</dbReference>
<protein>
    <submittedName>
        <fullName evidence="3">Oxidoreductase domain protein</fullName>
    </submittedName>
</protein>
<feature type="domain" description="Gfo/Idh/MocA-like oxidoreductase N-terminal" evidence="1">
    <location>
        <begin position="6"/>
        <end position="124"/>
    </location>
</feature>
<organism evidence="3 4">
    <name type="scientific">Companilactobacillus nodensis DSM 19682 = JCM 14932 = NBRC 107160</name>
    <dbReference type="NCBI Taxonomy" id="1423775"/>
    <lineage>
        <taxon>Bacteria</taxon>
        <taxon>Bacillati</taxon>
        <taxon>Bacillota</taxon>
        <taxon>Bacilli</taxon>
        <taxon>Lactobacillales</taxon>
        <taxon>Lactobacillaceae</taxon>
        <taxon>Companilactobacillus</taxon>
    </lineage>
</organism>
<feature type="domain" description="GFO/IDH/MocA-like oxidoreductase" evidence="2">
    <location>
        <begin position="134"/>
        <end position="266"/>
    </location>
</feature>
<dbReference type="InterPro" id="IPR055170">
    <property type="entry name" value="GFO_IDH_MocA-like_dom"/>
</dbReference>
<name>A0A0R1KH98_9LACO</name>
<dbReference type="PANTHER" id="PTHR43377">
    <property type="entry name" value="BILIVERDIN REDUCTASE A"/>
    <property type="match status" value="1"/>
</dbReference>
<dbReference type="Pfam" id="PF01408">
    <property type="entry name" value="GFO_IDH_MocA"/>
    <property type="match status" value="1"/>
</dbReference>
<dbReference type="PATRIC" id="fig|1423775.4.peg.1062"/>
<dbReference type="PANTHER" id="PTHR43377:SF1">
    <property type="entry name" value="BILIVERDIN REDUCTASE A"/>
    <property type="match status" value="1"/>
</dbReference>
<dbReference type="GO" id="GO:0000166">
    <property type="term" value="F:nucleotide binding"/>
    <property type="evidence" value="ECO:0007669"/>
    <property type="project" value="InterPro"/>
</dbReference>
<dbReference type="EMBL" id="AZDZ01000002">
    <property type="protein sequence ID" value="KRK80899.1"/>
    <property type="molecule type" value="Genomic_DNA"/>
</dbReference>
<comment type="caution">
    <text evidence="3">The sequence shown here is derived from an EMBL/GenBank/DDBJ whole genome shotgun (WGS) entry which is preliminary data.</text>
</comment>
<keyword evidence="4" id="KW-1185">Reference proteome</keyword>
<dbReference type="Proteomes" id="UP000051248">
    <property type="component" value="Unassembled WGS sequence"/>
</dbReference>
<dbReference type="AlphaFoldDB" id="A0A0R1KH98"/>
<dbReference type="InterPro" id="IPR036291">
    <property type="entry name" value="NAD(P)-bd_dom_sf"/>
</dbReference>
<accession>A0A0R1KH98</accession>
<gene>
    <name evidence="3" type="ORF">FD03_GL001034</name>
</gene>
<evidence type="ECO:0000313" key="4">
    <source>
        <dbReference type="Proteomes" id="UP000051248"/>
    </source>
</evidence>
<dbReference type="Pfam" id="PF22725">
    <property type="entry name" value="GFO_IDH_MocA_C3"/>
    <property type="match status" value="1"/>
</dbReference>
<dbReference type="InterPro" id="IPR051450">
    <property type="entry name" value="Gfo/Idh/MocA_Oxidoreductases"/>
</dbReference>
<dbReference type="eggNOG" id="COG0673">
    <property type="taxonomic scope" value="Bacteria"/>
</dbReference>
<proteinExistence type="predicted"/>
<dbReference type="Gene3D" id="3.40.50.720">
    <property type="entry name" value="NAD(P)-binding Rossmann-like Domain"/>
    <property type="match status" value="1"/>
</dbReference>
<evidence type="ECO:0000313" key="3">
    <source>
        <dbReference type="EMBL" id="KRK80899.1"/>
    </source>
</evidence>
<dbReference type="InterPro" id="IPR000683">
    <property type="entry name" value="Gfo/Idh/MocA-like_OxRdtase_N"/>
</dbReference>
<reference evidence="3 4" key="1">
    <citation type="journal article" date="2015" name="Genome Announc.">
        <title>Expanding the biotechnology potential of lactobacilli through comparative genomics of 213 strains and associated genera.</title>
        <authorList>
            <person name="Sun Z."/>
            <person name="Harris H.M."/>
            <person name="McCann A."/>
            <person name="Guo C."/>
            <person name="Argimon S."/>
            <person name="Zhang W."/>
            <person name="Yang X."/>
            <person name="Jeffery I.B."/>
            <person name="Cooney J.C."/>
            <person name="Kagawa T.F."/>
            <person name="Liu W."/>
            <person name="Song Y."/>
            <person name="Salvetti E."/>
            <person name="Wrobel A."/>
            <person name="Rasinkangas P."/>
            <person name="Parkhill J."/>
            <person name="Rea M.C."/>
            <person name="O'Sullivan O."/>
            <person name="Ritari J."/>
            <person name="Douillard F.P."/>
            <person name="Paul Ross R."/>
            <person name="Yang R."/>
            <person name="Briner A.E."/>
            <person name="Felis G.E."/>
            <person name="de Vos W.M."/>
            <person name="Barrangou R."/>
            <person name="Klaenhammer T.R."/>
            <person name="Caufield P.W."/>
            <person name="Cui Y."/>
            <person name="Zhang H."/>
            <person name="O'Toole P.W."/>
        </authorList>
    </citation>
    <scope>NUCLEOTIDE SEQUENCE [LARGE SCALE GENOMIC DNA]</scope>
    <source>
        <strain evidence="3 4">DSM 19682</strain>
    </source>
</reference>
<dbReference type="RefSeq" id="WP_235700510.1">
    <property type="nucleotide sequence ID" value="NZ_AZDZ01000002.1"/>
</dbReference>
<dbReference type="SUPFAM" id="SSF55347">
    <property type="entry name" value="Glyceraldehyde-3-phosphate dehydrogenase-like, C-terminal domain"/>
    <property type="match status" value="1"/>
</dbReference>
<dbReference type="STRING" id="1423775.FD03_GL001034"/>
<evidence type="ECO:0000259" key="1">
    <source>
        <dbReference type="Pfam" id="PF01408"/>
    </source>
</evidence>
<dbReference type="SUPFAM" id="SSF51735">
    <property type="entry name" value="NAD(P)-binding Rossmann-fold domains"/>
    <property type="match status" value="1"/>
</dbReference>
<sequence>MDNKQINIGIIGCGRIAQTRHIPEYASNKNANILGYFDFNKQRAEEIAKEYGGKVYESVEDMLSDNDIDAVSVCVTNSAHASISIQALNAGKNVLCEKPMATSLEDSEAMVLAAKKNHKLLMIDQNQRFAKAHVRAKELLDKDTIGKVLTFKSTFGHGGPETWSVDGGPNTWFFDKNKSKYGSIFDLGVHKIDLVQYLLDSTVNNVSARLTTLDKRNSTGNLIGVDDNAISIYELNNGIIGTVTSSWTYYGEEDNSTIIYGSKGIMKIYDDPTYSIVVIKKNGERILYDIDQIQTNDNQTKSGVMDEFINSLIEKRTPKSDAESVINSMRAVFASIESNETGKRVSISEKK</sequence>
<evidence type="ECO:0000259" key="2">
    <source>
        <dbReference type="Pfam" id="PF22725"/>
    </source>
</evidence>